<evidence type="ECO:0000259" key="4">
    <source>
        <dbReference type="PROSITE" id="PS51118"/>
    </source>
</evidence>
<keyword evidence="2" id="KW-0238">DNA-binding</keyword>
<keyword evidence="6" id="KW-1185">Reference proteome</keyword>
<dbReference type="Gene3D" id="1.10.10.10">
    <property type="entry name" value="Winged helix-like DNA-binding domain superfamily/Winged helix DNA-binding domain"/>
    <property type="match status" value="1"/>
</dbReference>
<name>A0ABR6EEY8_9ACTN</name>
<keyword evidence="1" id="KW-0805">Transcription regulation</keyword>
<keyword evidence="3" id="KW-0804">Transcription</keyword>
<dbReference type="PANTHER" id="PTHR33204:SF37">
    <property type="entry name" value="HTH-TYPE TRANSCRIPTIONAL REGULATOR YODB"/>
    <property type="match status" value="1"/>
</dbReference>
<reference evidence="6" key="1">
    <citation type="journal article" date="2020" name="Syst. Appl. Microbiol.">
        <title>Streptomyces alkaliterrae sp. nov., isolated from an alkaline soil, and emended descriptions of Streptomyces alkaliphilus, Streptomyces calidiresistens and Streptomyces durbertensis.</title>
        <authorList>
            <person name="Swiecimska M."/>
            <person name="Golinska P."/>
            <person name="Nouioui I."/>
            <person name="Wypij M."/>
            <person name="Rai M."/>
            <person name="Sangal V."/>
            <person name="Goodfellow M."/>
        </authorList>
    </citation>
    <scope>NUCLEOTIDE SEQUENCE [LARGE SCALE GENOMIC DNA]</scope>
    <source>
        <strain evidence="6">DSM 104538</strain>
    </source>
</reference>
<evidence type="ECO:0000256" key="3">
    <source>
        <dbReference type="ARBA" id="ARBA00023163"/>
    </source>
</evidence>
<dbReference type="InterPro" id="IPR036390">
    <property type="entry name" value="WH_DNA-bd_sf"/>
</dbReference>
<sequence>MSESVKVAATDTPLSDLAPDVFSAQCESRGVLEHVVSRWGVLVLAALLEEGTQRFSALRRRIGGVSEKMLAQTLQTLERDGMLVREAKPVVPPHVEYTLTPLGEQAAQQVWALARWTGEHLPEVLAARAAYDTRRNGAG</sequence>
<evidence type="ECO:0000313" key="5">
    <source>
        <dbReference type="EMBL" id="MBB1243818.1"/>
    </source>
</evidence>
<protein>
    <submittedName>
        <fullName evidence="5">Helix-turn-helix transcriptional regulator</fullName>
    </submittedName>
</protein>
<comment type="caution">
    <text evidence="5">The sequence shown here is derived from an EMBL/GenBank/DDBJ whole genome shotgun (WGS) entry which is preliminary data.</text>
</comment>
<dbReference type="SUPFAM" id="SSF46785">
    <property type="entry name" value="Winged helix' DNA-binding domain"/>
    <property type="match status" value="1"/>
</dbReference>
<dbReference type="PROSITE" id="PS51118">
    <property type="entry name" value="HTH_HXLR"/>
    <property type="match status" value="1"/>
</dbReference>
<evidence type="ECO:0000256" key="2">
    <source>
        <dbReference type="ARBA" id="ARBA00023125"/>
    </source>
</evidence>
<proteinExistence type="predicted"/>
<evidence type="ECO:0000313" key="6">
    <source>
        <dbReference type="Proteomes" id="UP000766698"/>
    </source>
</evidence>
<dbReference type="Pfam" id="PF01638">
    <property type="entry name" value="HxlR"/>
    <property type="match status" value="1"/>
</dbReference>
<dbReference type="RefSeq" id="WP_182855184.1">
    <property type="nucleotide sequence ID" value="NZ_WMLF01000101.1"/>
</dbReference>
<dbReference type="EMBL" id="WMLF01000101">
    <property type="protein sequence ID" value="MBB1243818.1"/>
    <property type="molecule type" value="Genomic_DNA"/>
</dbReference>
<feature type="domain" description="HTH hxlR-type" evidence="4">
    <location>
        <begin position="26"/>
        <end position="125"/>
    </location>
</feature>
<dbReference type="PANTHER" id="PTHR33204">
    <property type="entry name" value="TRANSCRIPTIONAL REGULATOR, MARR FAMILY"/>
    <property type="match status" value="1"/>
</dbReference>
<evidence type="ECO:0000256" key="1">
    <source>
        <dbReference type="ARBA" id="ARBA00023015"/>
    </source>
</evidence>
<dbReference type="Proteomes" id="UP000766698">
    <property type="component" value="Unassembled WGS sequence"/>
</dbReference>
<dbReference type="InterPro" id="IPR036388">
    <property type="entry name" value="WH-like_DNA-bd_sf"/>
</dbReference>
<dbReference type="InterPro" id="IPR002577">
    <property type="entry name" value="HTH_HxlR"/>
</dbReference>
<organism evidence="5 6">
    <name type="scientific">Streptomyces durbertensis</name>
    <dbReference type="NCBI Taxonomy" id="2448886"/>
    <lineage>
        <taxon>Bacteria</taxon>
        <taxon>Bacillati</taxon>
        <taxon>Actinomycetota</taxon>
        <taxon>Actinomycetes</taxon>
        <taxon>Kitasatosporales</taxon>
        <taxon>Streptomycetaceae</taxon>
        <taxon>Streptomyces</taxon>
    </lineage>
</organism>
<accession>A0ABR6EEY8</accession>
<gene>
    <name evidence="5" type="ORF">GL263_09635</name>
</gene>